<protein>
    <submittedName>
        <fullName evidence="1">Kelch motif-containing protein</fullName>
    </submittedName>
</protein>
<sequence length="310" mass="31100">MIVFDPQTEQFSKAGLLGTAGPLGGAVATLPDGDAVLIGGFPSSAATAAVRIDARTLAVAATPGQPHSHRIGATATRLADGTVLLAGGLLAVTEDGNAIGVGTSPDGTVELFDAGTGSFTLLPGGLNVPRSRHAAIATADGGALIVGGIAENGQPAPVELYDPARRRFTVVPTPDVGARANATVTAAMDNGIWIAGGDDGSNVPAALGSVLRCDAATKAVTRPLDLAQPRTRFAGALLTDGRWLLSGGMQGQALDTTEILDLRSAMRAAGPRLLVARHSHTATVLRSGKVLILGGTGTDGQAIPSAEIFE</sequence>
<name>A0ABS8Y4C5_9BURK</name>
<dbReference type="Gene3D" id="2.130.10.80">
    <property type="entry name" value="Galactose oxidase/kelch, beta-propeller"/>
    <property type="match status" value="1"/>
</dbReference>
<dbReference type="Gene3D" id="2.120.10.80">
    <property type="entry name" value="Kelch-type beta propeller"/>
    <property type="match status" value="1"/>
</dbReference>
<proteinExistence type="predicted"/>
<dbReference type="InterPro" id="IPR037293">
    <property type="entry name" value="Gal_Oxidase_central_sf"/>
</dbReference>
<dbReference type="SUPFAM" id="SSF50965">
    <property type="entry name" value="Galactose oxidase, central domain"/>
    <property type="match status" value="1"/>
</dbReference>
<dbReference type="EMBL" id="JAJTWU010000015">
    <property type="protein sequence ID" value="MCE4557991.1"/>
    <property type="molecule type" value="Genomic_DNA"/>
</dbReference>
<organism evidence="1 2">
    <name type="scientific">Pelomonas cellulosilytica</name>
    <dbReference type="NCBI Taxonomy" id="2906762"/>
    <lineage>
        <taxon>Bacteria</taxon>
        <taxon>Pseudomonadati</taxon>
        <taxon>Pseudomonadota</taxon>
        <taxon>Betaproteobacteria</taxon>
        <taxon>Burkholderiales</taxon>
        <taxon>Sphaerotilaceae</taxon>
        <taxon>Roseateles</taxon>
    </lineage>
</organism>
<gene>
    <name evidence="1" type="ORF">LXT13_26745</name>
</gene>
<dbReference type="Proteomes" id="UP001200741">
    <property type="component" value="Unassembled WGS sequence"/>
</dbReference>
<comment type="caution">
    <text evidence="1">The sequence shown here is derived from an EMBL/GenBank/DDBJ whole genome shotgun (WGS) entry which is preliminary data.</text>
</comment>
<reference evidence="1 2" key="1">
    <citation type="submission" date="2021-12" db="EMBL/GenBank/DDBJ databases">
        <title>Genome seq of P8.</title>
        <authorList>
            <person name="Seo T."/>
        </authorList>
    </citation>
    <scope>NUCLEOTIDE SEQUENCE [LARGE SCALE GENOMIC DNA]</scope>
    <source>
        <strain evidence="1 2">P8</strain>
    </source>
</reference>
<dbReference type="InterPro" id="IPR015915">
    <property type="entry name" value="Kelch-typ_b-propeller"/>
</dbReference>
<accession>A0ABS8Y4C5</accession>
<dbReference type="InterPro" id="IPR011043">
    <property type="entry name" value="Gal_Oxase/kelch_b-propeller"/>
</dbReference>
<evidence type="ECO:0000313" key="1">
    <source>
        <dbReference type="EMBL" id="MCE4557991.1"/>
    </source>
</evidence>
<evidence type="ECO:0000313" key="2">
    <source>
        <dbReference type="Proteomes" id="UP001200741"/>
    </source>
</evidence>
<keyword evidence="2" id="KW-1185">Reference proteome</keyword>